<reference evidence="1 2" key="1">
    <citation type="submission" date="2018-06" db="EMBL/GenBank/DDBJ databases">
        <title>Comparative genomics reveals the genomic features of Rhizophagus irregularis, R. cerebriforme, R. diaphanum and Gigaspora rosea, and their symbiotic lifestyle signature.</title>
        <authorList>
            <person name="Morin E."/>
            <person name="San Clemente H."/>
            <person name="Chen E.C.H."/>
            <person name="De La Providencia I."/>
            <person name="Hainaut M."/>
            <person name="Kuo A."/>
            <person name="Kohler A."/>
            <person name="Murat C."/>
            <person name="Tang N."/>
            <person name="Roy S."/>
            <person name="Loubradou J."/>
            <person name="Henrissat B."/>
            <person name="Grigoriev I.V."/>
            <person name="Corradi N."/>
            <person name="Roux C."/>
            <person name="Martin F.M."/>
        </authorList>
    </citation>
    <scope>NUCLEOTIDE SEQUENCE [LARGE SCALE GENOMIC DNA]</scope>
    <source>
        <strain evidence="1 2">DAOM 227022</strain>
    </source>
</reference>
<keyword evidence="2" id="KW-1185">Reference proteome</keyword>
<protein>
    <submittedName>
        <fullName evidence="1">Uncharacterized protein</fullName>
    </submittedName>
</protein>
<organism evidence="1 2">
    <name type="scientific">Glomus cerebriforme</name>
    <dbReference type="NCBI Taxonomy" id="658196"/>
    <lineage>
        <taxon>Eukaryota</taxon>
        <taxon>Fungi</taxon>
        <taxon>Fungi incertae sedis</taxon>
        <taxon>Mucoromycota</taxon>
        <taxon>Glomeromycotina</taxon>
        <taxon>Glomeromycetes</taxon>
        <taxon>Glomerales</taxon>
        <taxon>Glomeraceae</taxon>
        <taxon>Glomus</taxon>
    </lineage>
</organism>
<comment type="caution">
    <text evidence="1">The sequence shown here is derived from an EMBL/GenBank/DDBJ whole genome shotgun (WGS) entry which is preliminary data.</text>
</comment>
<accession>A0A397S2H9</accession>
<dbReference type="Proteomes" id="UP000265703">
    <property type="component" value="Unassembled WGS sequence"/>
</dbReference>
<dbReference type="AlphaFoldDB" id="A0A397S2H9"/>
<dbReference type="EMBL" id="QKYT01000932">
    <property type="protein sequence ID" value="RIA80613.1"/>
    <property type="molecule type" value="Genomic_DNA"/>
</dbReference>
<evidence type="ECO:0000313" key="1">
    <source>
        <dbReference type="EMBL" id="RIA80613.1"/>
    </source>
</evidence>
<name>A0A397S2H9_9GLOM</name>
<proteinExistence type="predicted"/>
<gene>
    <name evidence="1" type="ORF">C1645_838376</name>
</gene>
<evidence type="ECO:0000313" key="2">
    <source>
        <dbReference type="Proteomes" id="UP000265703"/>
    </source>
</evidence>
<sequence>MVIFDLILKSENWFTEFFSPEWEGKCSPSFSVQNRKGNSSLCFQFDIRIYKKCSFSFLVNSLLVRTLEIRKRSWISFRKSDSALKIEMETFGSENGNKNVSFVTFSSENRNENIQFWKQK</sequence>